<evidence type="ECO:0000256" key="9">
    <source>
        <dbReference type="RuleBase" id="RU363034"/>
    </source>
</evidence>
<dbReference type="InterPro" id="IPR043504">
    <property type="entry name" value="Peptidase_S1_PA_chymotrypsin"/>
</dbReference>
<dbReference type="PROSITE" id="PS00134">
    <property type="entry name" value="TRYPSIN_HIS"/>
    <property type="match status" value="1"/>
</dbReference>
<dbReference type="Pfam" id="PF00089">
    <property type="entry name" value="Trypsin"/>
    <property type="match status" value="1"/>
</dbReference>
<keyword evidence="10" id="KW-0732">Signal</keyword>
<dbReference type="InterPro" id="IPR009003">
    <property type="entry name" value="Peptidase_S1_PA"/>
</dbReference>
<keyword evidence="7" id="KW-0865">Zymogen</keyword>
<dbReference type="PANTHER" id="PTHR24276">
    <property type="entry name" value="POLYSERASE-RELATED"/>
    <property type="match status" value="1"/>
</dbReference>
<evidence type="ECO:0000256" key="2">
    <source>
        <dbReference type="ARBA" id="ARBA00007664"/>
    </source>
</evidence>
<dbReference type="PROSITE" id="PS50240">
    <property type="entry name" value="TRYPSIN_DOM"/>
    <property type="match status" value="1"/>
</dbReference>
<evidence type="ECO:0000256" key="1">
    <source>
        <dbReference type="ARBA" id="ARBA00004613"/>
    </source>
</evidence>
<feature type="domain" description="Peptidase S1" evidence="11">
    <location>
        <begin position="39"/>
        <end position="262"/>
    </location>
</feature>
<evidence type="ECO:0000256" key="7">
    <source>
        <dbReference type="ARBA" id="ARBA00023145"/>
    </source>
</evidence>
<evidence type="ECO:0000256" key="10">
    <source>
        <dbReference type="SAM" id="SignalP"/>
    </source>
</evidence>
<sequence>MSPSSFSLTVGTVSLILSAGTYALDGTSQNITDALEARIINGQRVTIDQYPYLVAIRIWGRFKCGGSIISRSVVLTAAHCLAVEKDARNYSIIYGLTDIEGATTNVIQVKSFTMHPQYDNINMDYDAGMLFLTKDIPFGQRAQCIKLAVNGARPGRRVTIAGWGKTQAGVVGDLHAVHVNVISPLRCTTMYKNMLKITSRMLCAGVSQGGKDACKGDSGGPLVAANEQVGICSYGFGCGLKGYPGVYSNAVVLRNWILNHVDIKCSVTKAVSSSKGGRKKKLNLD</sequence>
<protein>
    <submittedName>
        <fullName evidence="12">Trypsin-1</fullName>
    </submittedName>
</protein>
<feature type="chain" id="PRO_5001983801" evidence="10">
    <location>
        <begin position="24"/>
        <end position="285"/>
    </location>
</feature>
<dbReference type="CDD" id="cd00190">
    <property type="entry name" value="Tryp_SPc"/>
    <property type="match status" value="1"/>
</dbReference>
<dbReference type="InterPro" id="IPR018114">
    <property type="entry name" value="TRYPSIN_HIS"/>
</dbReference>
<keyword evidence="5 9" id="KW-0378">Hydrolase</keyword>
<gene>
    <name evidence="12" type="primary">TRYP1_0</name>
    <name evidence="12" type="ORF">g.4660</name>
</gene>
<dbReference type="InterPro" id="IPR050430">
    <property type="entry name" value="Peptidase_S1"/>
</dbReference>
<keyword evidence="4 9" id="KW-0645">Protease</keyword>
<dbReference type="PROSITE" id="PS00135">
    <property type="entry name" value="TRYPSIN_SER"/>
    <property type="match status" value="1"/>
</dbReference>
<keyword evidence="6 9" id="KW-0720">Serine protease</keyword>
<evidence type="ECO:0000256" key="8">
    <source>
        <dbReference type="ARBA" id="ARBA00023157"/>
    </source>
</evidence>
<comment type="similarity">
    <text evidence="2">Belongs to the peptidase S1 family.</text>
</comment>
<evidence type="ECO:0000256" key="3">
    <source>
        <dbReference type="ARBA" id="ARBA00022525"/>
    </source>
</evidence>
<feature type="signal peptide" evidence="10">
    <location>
        <begin position="1"/>
        <end position="23"/>
    </location>
</feature>
<dbReference type="EMBL" id="GBXI01001973">
    <property type="protein sequence ID" value="JAD12319.1"/>
    <property type="molecule type" value="Transcribed_RNA"/>
</dbReference>
<dbReference type="InterPro" id="IPR001254">
    <property type="entry name" value="Trypsin_dom"/>
</dbReference>
<evidence type="ECO:0000313" key="12">
    <source>
        <dbReference type="EMBL" id="JAD12319.1"/>
    </source>
</evidence>
<dbReference type="InterPro" id="IPR033116">
    <property type="entry name" value="TRYPSIN_SER"/>
</dbReference>
<reference evidence="12" key="1">
    <citation type="submission" date="2014-11" db="EMBL/GenBank/DDBJ databases">
        <authorList>
            <person name="Geib S."/>
        </authorList>
    </citation>
    <scope>NUCLEOTIDE SEQUENCE</scope>
</reference>
<dbReference type="AlphaFoldDB" id="A0A0A1XLZ0"/>
<dbReference type="GO" id="GO:0005576">
    <property type="term" value="C:extracellular region"/>
    <property type="evidence" value="ECO:0007669"/>
    <property type="project" value="UniProtKB-SubCell"/>
</dbReference>
<dbReference type="PRINTS" id="PR00722">
    <property type="entry name" value="CHYMOTRYPSIN"/>
</dbReference>
<evidence type="ECO:0000256" key="4">
    <source>
        <dbReference type="ARBA" id="ARBA00022670"/>
    </source>
</evidence>
<evidence type="ECO:0000256" key="6">
    <source>
        <dbReference type="ARBA" id="ARBA00022825"/>
    </source>
</evidence>
<dbReference type="FunFam" id="2.40.10.10:FF:000047">
    <property type="entry name" value="Trypsin eta"/>
    <property type="match status" value="1"/>
</dbReference>
<keyword evidence="3" id="KW-0964">Secreted</keyword>
<dbReference type="SMART" id="SM00020">
    <property type="entry name" value="Tryp_SPc"/>
    <property type="match status" value="1"/>
</dbReference>
<name>A0A0A1XLZ0_ZEUCU</name>
<reference evidence="12" key="2">
    <citation type="journal article" date="2015" name="Gigascience">
        <title>Reconstructing a comprehensive transcriptome assembly of a white-pupal translocated strain of the pest fruit fly Bactrocera cucurbitae.</title>
        <authorList>
            <person name="Sim S.B."/>
            <person name="Calla B."/>
            <person name="Hall B."/>
            <person name="DeRego T."/>
            <person name="Geib S.M."/>
        </authorList>
    </citation>
    <scope>NUCLEOTIDE SEQUENCE</scope>
</reference>
<dbReference type="Gene3D" id="2.40.10.10">
    <property type="entry name" value="Trypsin-like serine proteases"/>
    <property type="match status" value="1"/>
</dbReference>
<evidence type="ECO:0000256" key="5">
    <source>
        <dbReference type="ARBA" id="ARBA00022801"/>
    </source>
</evidence>
<accession>A0A0A1XLZ0</accession>
<organism evidence="12">
    <name type="scientific">Zeugodacus cucurbitae</name>
    <name type="common">Melon fruit fly</name>
    <name type="synonym">Bactrocera cucurbitae</name>
    <dbReference type="NCBI Taxonomy" id="28588"/>
    <lineage>
        <taxon>Eukaryota</taxon>
        <taxon>Metazoa</taxon>
        <taxon>Ecdysozoa</taxon>
        <taxon>Arthropoda</taxon>
        <taxon>Hexapoda</taxon>
        <taxon>Insecta</taxon>
        <taxon>Pterygota</taxon>
        <taxon>Neoptera</taxon>
        <taxon>Endopterygota</taxon>
        <taxon>Diptera</taxon>
        <taxon>Brachycera</taxon>
        <taxon>Muscomorpha</taxon>
        <taxon>Tephritoidea</taxon>
        <taxon>Tephritidae</taxon>
        <taxon>Zeugodacus</taxon>
        <taxon>Zeugodacus</taxon>
    </lineage>
</organism>
<dbReference type="GO" id="GO:0016485">
    <property type="term" value="P:protein processing"/>
    <property type="evidence" value="ECO:0007669"/>
    <property type="project" value="UniProtKB-ARBA"/>
</dbReference>
<comment type="subcellular location">
    <subcellularLocation>
        <location evidence="1">Secreted</location>
    </subcellularLocation>
</comment>
<dbReference type="GO" id="GO:0004252">
    <property type="term" value="F:serine-type endopeptidase activity"/>
    <property type="evidence" value="ECO:0007669"/>
    <property type="project" value="InterPro"/>
</dbReference>
<proteinExistence type="inferred from homology"/>
<dbReference type="InterPro" id="IPR001314">
    <property type="entry name" value="Peptidase_S1A"/>
</dbReference>
<dbReference type="PANTHER" id="PTHR24276:SF91">
    <property type="entry name" value="AT26814P-RELATED"/>
    <property type="match status" value="1"/>
</dbReference>
<dbReference type="SUPFAM" id="SSF50494">
    <property type="entry name" value="Trypsin-like serine proteases"/>
    <property type="match status" value="1"/>
</dbReference>
<keyword evidence="8" id="KW-1015">Disulfide bond</keyword>
<evidence type="ECO:0000259" key="11">
    <source>
        <dbReference type="PROSITE" id="PS50240"/>
    </source>
</evidence>